<sequence length="336" mass="36114">MGALLEETAPESADLAPGRHTAVTGEGDAADRSTVETWQKRFAELIIPCAVRPTRSGRFSANADVVVVGGVLVARYVLSPMKMDRGEDHRRATDDSLTFSVATAGKLRCTQGARTAEFGAGEAVLLSTRSANTLETTGGGFIGIKLPRALLASCAPAHADIDFCHIGAGNPALRSLLAYVDAVVRNEAEMPQVVAQLFARHMTDFIAATVGADRPAAEDDSRSARRAVRRAALQTAIDLHHADPDLGIERFAGIVGLSARTIQALFAEDETSFSDRLRETRLEKARQAIQRAGSHASIATIAFEVGFRDISTFNRAFRRAYDRTPGEMRAEGGWNH</sequence>
<dbReference type="Gene3D" id="1.10.10.60">
    <property type="entry name" value="Homeodomain-like"/>
    <property type="match status" value="1"/>
</dbReference>
<reference evidence="6" key="1">
    <citation type="submission" date="2020-12" db="EMBL/GenBank/DDBJ databases">
        <title>Methylobrevis albus sp. nov., isolated from fresh water lack sediment.</title>
        <authorList>
            <person name="Zou Q."/>
        </authorList>
    </citation>
    <scope>NUCLEOTIDE SEQUENCE</scope>
    <source>
        <strain evidence="6">L22</strain>
    </source>
</reference>
<name>A0A931I0L2_9HYPH</name>
<dbReference type="InterPro" id="IPR018062">
    <property type="entry name" value="HTH_AraC-typ_CS"/>
</dbReference>
<dbReference type="SMART" id="SM00342">
    <property type="entry name" value="HTH_ARAC"/>
    <property type="match status" value="1"/>
</dbReference>
<evidence type="ECO:0000313" key="7">
    <source>
        <dbReference type="Proteomes" id="UP000631694"/>
    </source>
</evidence>
<dbReference type="PANTHER" id="PTHR46796">
    <property type="entry name" value="HTH-TYPE TRANSCRIPTIONAL ACTIVATOR RHAS-RELATED"/>
    <property type="match status" value="1"/>
</dbReference>
<dbReference type="PROSITE" id="PS01124">
    <property type="entry name" value="HTH_ARAC_FAMILY_2"/>
    <property type="match status" value="1"/>
</dbReference>
<dbReference type="InterPro" id="IPR035418">
    <property type="entry name" value="AraC-bd_2"/>
</dbReference>
<evidence type="ECO:0000259" key="5">
    <source>
        <dbReference type="PROSITE" id="PS01124"/>
    </source>
</evidence>
<feature type="domain" description="HTH araC/xylS-type" evidence="5">
    <location>
        <begin position="231"/>
        <end position="331"/>
    </location>
</feature>
<dbReference type="Proteomes" id="UP000631694">
    <property type="component" value="Unassembled WGS sequence"/>
</dbReference>
<dbReference type="PROSITE" id="PS00041">
    <property type="entry name" value="HTH_ARAC_FAMILY_1"/>
    <property type="match status" value="1"/>
</dbReference>
<comment type="caution">
    <text evidence="6">The sequence shown here is derived from an EMBL/GenBank/DDBJ whole genome shotgun (WGS) entry which is preliminary data.</text>
</comment>
<protein>
    <submittedName>
        <fullName evidence="6">AraC family transcriptional regulator</fullName>
    </submittedName>
</protein>
<dbReference type="Pfam" id="PF12833">
    <property type="entry name" value="HTH_18"/>
    <property type="match status" value="1"/>
</dbReference>
<keyword evidence="2" id="KW-0238">DNA-binding</keyword>
<gene>
    <name evidence="6" type="ORF">I5731_03085</name>
</gene>
<dbReference type="EMBL" id="JADZLT010000040">
    <property type="protein sequence ID" value="MBH0236796.1"/>
    <property type="molecule type" value="Genomic_DNA"/>
</dbReference>
<dbReference type="InterPro" id="IPR009057">
    <property type="entry name" value="Homeodomain-like_sf"/>
</dbReference>
<proteinExistence type="predicted"/>
<dbReference type="SUPFAM" id="SSF46689">
    <property type="entry name" value="Homeodomain-like"/>
    <property type="match status" value="1"/>
</dbReference>
<evidence type="ECO:0000256" key="2">
    <source>
        <dbReference type="ARBA" id="ARBA00023125"/>
    </source>
</evidence>
<accession>A0A931I0L2</accession>
<dbReference type="RefSeq" id="WP_197309895.1">
    <property type="nucleotide sequence ID" value="NZ_JADZLT010000040.1"/>
</dbReference>
<dbReference type="PRINTS" id="PR00032">
    <property type="entry name" value="HTHARAC"/>
</dbReference>
<evidence type="ECO:0000256" key="3">
    <source>
        <dbReference type="ARBA" id="ARBA00023163"/>
    </source>
</evidence>
<keyword evidence="1" id="KW-0805">Transcription regulation</keyword>
<dbReference type="InterPro" id="IPR018060">
    <property type="entry name" value="HTH_AraC"/>
</dbReference>
<dbReference type="AlphaFoldDB" id="A0A931I0L2"/>
<dbReference type="InterPro" id="IPR020449">
    <property type="entry name" value="Tscrpt_reg_AraC-type_HTH"/>
</dbReference>
<evidence type="ECO:0000313" key="6">
    <source>
        <dbReference type="EMBL" id="MBH0236796.1"/>
    </source>
</evidence>
<feature type="region of interest" description="Disordered" evidence="4">
    <location>
        <begin position="1"/>
        <end position="31"/>
    </location>
</feature>
<dbReference type="Pfam" id="PF14525">
    <property type="entry name" value="AraC_binding_2"/>
    <property type="match status" value="1"/>
</dbReference>
<dbReference type="GO" id="GO:0003700">
    <property type="term" value="F:DNA-binding transcription factor activity"/>
    <property type="evidence" value="ECO:0007669"/>
    <property type="project" value="InterPro"/>
</dbReference>
<organism evidence="6 7">
    <name type="scientific">Methylobrevis albus</name>
    <dbReference type="NCBI Taxonomy" id="2793297"/>
    <lineage>
        <taxon>Bacteria</taxon>
        <taxon>Pseudomonadati</taxon>
        <taxon>Pseudomonadota</taxon>
        <taxon>Alphaproteobacteria</taxon>
        <taxon>Hyphomicrobiales</taxon>
        <taxon>Pleomorphomonadaceae</taxon>
        <taxon>Methylobrevis</taxon>
    </lineage>
</organism>
<evidence type="ECO:0000256" key="1">
    <source>
        <dbReference type="ARBA" id="ARBA00023015"/>
    </source>
</evidence>
<keyword evidence="3" id="KW-0804">Transcription</keyword>
<dbReference type="GO" id="GO:0043565">
    <property type="term" value="F:sequence-specific DNA binding"/>
    <property type="evidence" value="ECO:0007669"/>
    <property type="project" value="InterPro"/>
</dbReference>
<dbReference type="PANTHER" id="PTHR46796:SF6">
    <property type="entry name" value="ARAC SUBFAMILY"/>
    <property type="match status" value="1"/>
</dbReference>
<dbReference type="InterPro" id="IPR050204">
    <property type="entry name" value="AraC_XylS_family_regulators"/>
</dbReference>
<evidence type="ECO:0000256" key="4">
    <source>
        <dbReference type="SAM" id="MobiDB-lite"/>
    </source>
</evidence>
<keyword evidence="7" id="KW-1185">Reference proteome</keyword>